<evidence type="ECO:0000256" key="8">
    <source>
        <dbReference type="ARBA" id="ARBA00022723"/>
    </source>
</evidence>
<dbReference type="GO" id="GO:0005615">
    <property type="term" value="C:extracellular space"/>
    <property type="evidence" value="ECO:0007669"/>
    <property type="project" value="TreeGrafter"/>
</dbReference>
<evidence type="ECO:0000256" key="4">
    <source>
        <dbReference type="ARBA" id="ARBA00012564"/>
    </source>
</evidence>
<dbReference type="GO" id="GO:0016285">
    <property type="term" value="F:alanyl aminopeptidase activity"/>
    <property type="evidence" value="ECO:0007669"/>
    <property type="project" value="UniProtKB-EC"/>
</dbReference>
<evidence type="ECO:0000256" key="9">
    <source>
        <dbReference type="ARBA" id="ARBA00022801"/>
    </source>
</evidence>
<protein>
    <recommendedName>
        <fullName evidence="5">Aminopeptidase N</fullName>
        <ecNumber evidence="4">3.4.11.2</ecNumber>
    </recommendedName>
</protein>
<evidence type="ECO:0000256" key="11">
    <source>
        <dbReference type="ARBA" id="ARBA00023049"/>
    </source>
</evidence>
<sequence length="862" mass="97731" precursor="true">MLHLCKLAPRFGSLLGTLALLLIATPLLAQPASRSGPFAEAPRSLRSRQFDQLHLKLELDFDFQTQSVSAKATHRIKLFESLQEISFDAAEMKIKRVELKSTETTGQCKFEHRAAALRVELPNEVAKDTELEIQVVYEITKPKHGIHFVRPDEEEPTSLEMLWTQSEPEYARYWFPCFDHPSDRLTSEIIATVPTKFVTLSNGILVEKKEIGEGRTMWHWSQQQSHVAYLLSIVAGDFEIFEQKYGDLPVQSYVPRGRLADAPRSFEKTPAMVDFFSKKIGVGYPWPKYTQICVDEYNWGGMEHTSATTLNLGTLHDERAHLDVSSDGLVAHELAHQWWGDLVTCKDWAELWLNESFATYFANLWTEHDLGPVEATWERYGDGQSYLQEDRRYRRPIVTYRYRDPGAMFDRHSYPKGGRVLHMLREELGEENFWRGIKRYCELNQHRAVETADLRIAMEEATGRGLTWFFDQWAMHGGHPELTITSDYDSTAKSLEITIKQTQKVDELTPLFKLSAEIEIGTGSESSIRKITIDKAEQTFHFDVASRPTRVVFDPRDVLLKVVTHERSNDELLDVLAHSQHIIPRHEAVASLEQQIDDQDVLAALVKAAKSDPFWAVRMRAAEALAKTSSEEARKVLVDLVASDPKSSVRRMSASSLAKYAHDEARAALRSAIEKDPSYEVAATSIRSLVKIDAKQCRELLLASCERESHRDVILKAAVDGLVELKDQSAITPLAAMLDKPLASPRRTAIIIALAKLDPTSDDVMTKLEKGLASRRSEVRRASIDAVAELGQLRSIKPLEELRSREERRATIESIDEAIGKIRSAQNQNSELVKQVERLQKETADLQRKLEKIGSNPENKGE</sequence>
<reference evidence="15 16" key="1">
    <citation type="journal article" date="2009" name="Stand. Genomic Sci.">
        <title>Complete genome sequence of Pirellula staleyi type strain (ATCC 27377).</title>
        <authorList>
            <person name="Clum A."/>
            <person name="Tindall B.J."/>
            <person name="Sikorski J."/>
            <person name="Ivanova N."/>
            <person name="Mavrommatis K."/>
            <person name="Lucas S."/>
            <person name="Glavina del Rio T."/>
            <person name="Nolan M."/>
            <person name="Chen F."/>
            <person name="Tice H."/>
            <person name="Pitluck S."/>
            <person name="Cheng J.F."/>
            <person name="Chertkov O."/>
            <person name="Brettin T."/>
            <person name="Han C."/>
            <person name="Detter J.C."/>
            <person name="Kuske C."/>
            <person name="Bruce D."/>
            <person name="Goodwin L."/>
            <person name="Ovchinikova G."/>
            <person name="Pati A."/>
            <person name="Mikhailova N."/>
            <person name="Chen A."/>
            <person name="Palaniappan K."/>
            <person name="Land M."/>
            <person name="Hauser L."/>
            <person name="Chang Y.J."/>
            <person name="Jeffries C.D."/>
            <person name="Chain P."/>
            <person name="Rohde M."/>
            <person name="Goker M."/>
            <person name="Bristow J."/>
            <person name="Eisen J.A."/>
            <person name="Markowitz V."/>
            <person name="Hugenholtz P."/>
            <person name="Kyrpides N.C."/>
            <person name="Klenk H.P."/>
            <person name="Lapidus A."/>
        </authorList>
    </citation>
    <scope>NUCLEOTIDE SEQUENCE [LARGE SCALE GENOMIC DNA]</scope>
    <source>
        <strain evidence="16">ATCC 27377 / DSM 6068 / ICPB 4128</strain>
    </source>
</reference>
<evidence type="ECO:0000256" key="6">
    <source>
        <dbReference type="ARBA" id="ARBA00022438"/>
    </source>
</evidence>
<dbReference type="Gene3D" id="1.10.390.10">
    <property type="entry name" value="Neutral Protease Domain 2"/>
    <property type="match status" value="1"/>
</dbReference>
<dbReference type="STRING" id="530564.Psta_3538"/>
<dbReference type="HOGENOM" id="CLU_014298_0_1_0"/>
<dbReference type="InterPro" id="IPR001930">
    <property type="entry name" value="Peptidase_M1"/>
</dbReference>
<dbReference type="InterPro" id="IPR042097">
    <property type="entry name" value="Aminopeptidase_N-like_N_sf"/>
</dbReference>
<dbReference type="GO" id="GO:0042277">
    <property type="term" value="F:peptide binding"/>
    <property type="evidence" value="ECO:0007669"/>
    <property type="project" value="TreeGrafter"/>
</dbReference>
<keyword evidence="9" id="KW-0378">Hydrolase</keyword>
<dbReference type="EMBL" id="CP001848">
    <property type="protein sequence ID" value="ADB18199.1"/>
    <property type="molecule type" value="Genomic_DNA"/>
</dbReference>
<comment type="similarity">
    <text evidence="3">Belongs to the peptidase M1 family.</text>
</comment>
<evidence type="ECO:0000256" key="7">
    <source>
        <dbReference type="ARBA" id="ARBA00022670"/>
    </source>
</evidence>
<comment type="cofactor">
    <cofactor evidence="2">
        <name>Zn(2+)</name>
        <dbReference type="ChEBI" id="CHEBI:29105"/>
    </cofactor>
</comment>
<dbReference type="CDD" id="cd09603">
    <property type="entry name" value="M1_APN_like"/>
    <property type="match status" value="1"/>
</dbReference>
<keyword evidence="6 15" id="KW-0031">Aminopeptidase</keyword>
<evidence type="ECO:0000256" key="1">
    <source>
        <dbReference type="ARBA" id="ARBA00000098"/>
    </source>
</evidence>
<dbReference type="PANTHER" id="PTHR11533:SF174">
    <property type="entry name" value="PUROMYCIN-SENSITIVE AMINOPEPTIDASE-RELATED"/>
    <property type="match status" value="1"/>
</dbReference>
<dbReference type="GO" id="GO:0070006">
    <property type="term" value="F:metalloaminopeptidase activity"/>
    <property type="evidence" value="ECO:0007669"/>
    <property type="project" value="TreeGrafter"/>
</dbReference>
<evidence type="ECO:0000256" key="3">
    <source>
        <dbReference type="ARBA" id="ARBA00010136"/>
    </source>
</evidence>
<dbReference type="EC" id="3.4.11.2" evidence="4"/>
<keyword evidence="10" id="KW-0862">Zinc</keyword>
<dbReference type="AlphaFoldDB" id="D2QYP0"/>
<keyword evidence="11" id="KW-0482">Metalloprotease</keyword>
<dbReference type="InterPro" id="IPR004155">
    <property type="entry name" value="PBS_lyase_HEAT"/>
</dbReference>
<evidence type="ECO:0000256" key="5">
    <source>
        <dbReference type="ARBA" id="ARBA00015611"/>
    </source>
</evidence>
<dbReference type="Gene3D" id="2.60.40.1730">
    <property type="entry name" value="tricorn interacting facor f3 domain"/>
    <property type="match status" value="1"/>
</dbReference>
<evidence type="ECO:0000256" key="12">
    <source>
        <dbReference type="SAM" id="Coils"/>
    </source>
</evidence>
<dbReference type="GO" id="GO:0043171">
    <property type="term" value="P:peptide catabolic process"/>
    <property type="evidence" value="ECO:0007669"/>
    <property type="project" value="TreeGrafter"/>
</dbReference>
<organism evidence="15 16">
    <name type="scientific">Pirellula staleyi (strain ATCC 27377 / DSM 6068 / ICPB 4128)</name>
    <name type="common">Pirella staleyi</name>
    <dbReference type="NCBI Taxonomy" id="530564"/>
    <lineage>
        <taxon>Bacteria</taxon>
        <taxon>Pseudomonadati</taxon>
        <taxon>Planctomycetota</taxon>
        <taxon>Planctomycetia</taxon>
        <taxon>Pirellulales</taxon>
        <taxon>Pirellulaceae</taxon>
        <taxon>Pirellula</taxon>
    </lineage>
</organism>
<dbReference type="InterPro" id="IPR016024">
    <property type="entry name" value="ARM-type_fold"/>
</dbReference>
<dbReference type="SMART" id="SM00567">
    <property type="entry name" value="EZ_HEAT"/>
    <property type="match status" value="5"/>
</dbReference>
<dbReference type="Pfam" id="PF01433">
    <property type="entry name" value="Peptidase_M1"/>
    <property type="match status" value="1"/>
</dbReference>
<evidence type="ECO:0000256" key="10">
    <source>
        <dbReference type="ARBA" id="ARBA00022833"/>
    </source>
</evidence>
<evidence type="ECO:0000313" key="15">
    <source>
        <dbReference type="EMBL" id="ADB18199.1"/>
    </source>
</evidence>
<dbReference type="eggNOG" id="COG1413">
    <property type="taxonomic scope" value="Bacteria"/>
</dbReference>
<evidence type="ECO:0000256" key="2">
    <source>
        <dbReference type="ARBA" id="ARBA00001947"/>
    </source>
</evidence>
<dbReference type="GO" id="GO:0016020">
    <property type="term" value="C:membrane"/>
    <property type="evidence" value="ECO:0007669"/>
    <property type="project" value="TreeGrafter"/>
</dbReference>
<comment type="catalytic activity">
    <reaction evidence="1">
        <text>Release of an N-terminal amino acid, Xaa-|-Yaa- from a peptide, amide or arylamide. Xaa is preferably Ala, but may be most amino acids including Pro (slow action). When a terminal hydrophobic residue is followed by a prolyl residue, the two may be released as an intact Xaa-Pro dipeptide.</text>
        <dbReference type="EC" id="3.4.11.2"/>
    </reaction>
</comment>
<keyword evidence="16" id="KW-1185">Reference proteome</keyword>
<dbReference type="GO" id="GO:0008270">
    <property type="term" value="F:zinc ion binding"/>
    <property type="evidence" value="ECO:0007669"/>
    <property type="project" value="InterPro"/>
</dbReference>
<proteinExistence type="inferred from homology"/>
<evidence type="ECO:0000259" key="13">
    <source>
        <dbReference type="Pfam" id="PF01433"/>
    </source>
</evidence>
<dbReference type="OrthoDB" id="9814383at2"/>
<accession>D2QYP0</accession>
<dbReference type="GO" id="GO:0005737">
    <property type="term" value="C:cytoplasm"/>
    <property type="evidence" value="ECO:0007669"/>
    <property type="project" value="TreeGrafter"/>
</dbReference>
<dbReference type="SUPFAM" id="SSF48371">
    <property type="entry name" value="ARM repeat"/>
    <property type="match status" value="1"/>
</dbReference>
<dbReference type="PANTHER" id="PTHR11533">
    <property type="entry name" value="PROTEASE M1 ZINC METALLOPROTEASE"/>
    <property type="match status" value="1"/>
</dbReference>
<dbReference type="InterPro" id="IPR045357">
    <property type="entry name" value="Aminopeptidase_N-like_N"/>
</dbReference>
<gene>
    <name evidence="15" type="ordered locus">Psta_3538</name>
</gene>
<dbReference type="SUPFAM" id="SSF55486">
    <property type="entry name" value="Metalloproteases ('zincins'), catalytic domain"/>
    <property type="match status" value="1"/>
</dbReference>
<dbReference type="GO" id="GO:0006508">
    <property type="term" value="P:proteolysis"/>
    <property type="evidence" value="ECO:0007669"/>
    <property type="project" value="UniProtKB-KW"/>
</dbReference>
<dbReference type="InterPro" id="IPR027268">
    <property type="entry name" value="Peptidase_M4/M1_CTD_sf"/>
</dbReference>
<keyword evidence="8" id="KW-0479">Metal-binding</keyword>
<name>D2QYP0_PIRSD</name>
<dbReference type="SUPFAM" id="SSF63737">
    <property type="entry name" value="Leukotriene A4 hydrolase N-terminal domain"/>
    <property type="match status" value="1"/>
</dbReference>
<dbReference type="Pfam" id="PF13646">
    <property type="entry name" value="HEAT_2"/>
    <property type="match status" value="2"/>
</dbReference>
<evidence type="ECO:0000259" key="14">
    <source>
        <dbReference type="Pfam" id="PF17900"/>
    </source>
</evidence>
<dbReference type="KEGG" id="psl:Psta_3538"/>
<evidence type="ECO:0000313" key="16">
    <source>
        <dbReference type="Proteomes" id="UP000001887"/>
    </source>
</evidence>
<dbReference type="InterPro" id="IPR014782">
    <property type="entry name" value="Peptidase_M1_dom"/>
</dbReference>
<dbReference type="PRINTS" id="PR00756">
    <property type="entry name" value="ALADIPTASE"/>
</dbReference>
<feature type="domain" description="Peptidase M1 membrane alanine aminopeptidase" evidence="13">
    <location>
        <begin position="265"/>
        <end position="473"/>
    </location>
</feature>
<feature type="domain" description="Aminopeptidase N-like N-terminal" evidence="14">
    <location>
        <begin position="54"/>
        <end position="230"/>
    </location>
</feature>
<keyword evidence="7" id="KW-0645">Protease</keyword>
<dbReference type="Proteomes" id="UP000001887">
    <property type="component" value="Chromosome"/>
</dbReference>
<dbReference type="eggNOG" id="COG0308">
    <property type="taxonomic scope" value="Bacteria"/>
</dbReference>
<dbReference type="Pfam" id="PF17900">
    <property type="entry name" value="Peptidase_M1_N"/>
    <property type="match status" value="1"/>
</dbReference>
<feature type="coiled-coil region" evidence="12">
    <location>
        <begin position="815"/>
        <end position="856"/>
    </location>
</feature>
<dbReference type="Gene3D" id="1.25.10.10">
    <property type="entry name" value="Leucine-rich Repeat Variant"/>
    <property type="match status" value="2"/>
</dbReference>
<keyword evidence="12" id="KW-0175">Coiled coil</keyword>
<dbReference type="InterPro" id="IPR011989">
    <property type="entry name" value="ARM-like"/>
</dbReference>
<dbReference type="InterPro" id="IPR050344">
    <property type="entry name" value="Peptidase_M1_aminopeptidases"/>
</dbReference>